<dbReference type="PROSITE" id="PS50600">
    <property type="entry name" value="ULP_PROTEASE"/>
    <property type="match status" value="1"/>
</dbReference>
<dbReference type="AlphaFoldDB" id="A0A2K1QPY9"/>
<protein>
    <recommendedName>
        <fullName evidence="5">Ubiquitin-like protease family profile domain-containing protein</fullName>
    </recommendedName>
</protein>
<dbReference type="SUPFAM" id="SSF54001">
    <property type="entry name" value="Cysteine proteinases"/>
    <property type="match status" value="1"/>
</dbReference>
<keyword evidence="3" id="KW-0378">Hydrolase</keyword>
<organism evidence="6 7">
    <name type="scientific">Sphaceloma murrayae</name>
    <dbReference type="NCBI Taxonomy" id="2082308"/>
    <lineage>
        <taxon>Eukaryota</taxon>
        <taxon>Fungi</taxon>
        <taxon>Dikarya</taxon>
        <taxon>Ascomycota</taxon>
        <taxon>Pezizomycotina</taxon>
        <taxon>Dothideomycetes</taxon>
        <taxon>Dothideomycetidae</taxon>
        <taxon>Myriangiales</taxon>
        <taxon>Elsinoaceae</taxon>
        <taxon>Sphaceloma</taxon>
    </lineage>
</organism>
<proteinExistence type="inferred from homology"/>
<dbReference type="Gene3D" id="3.40.395.10">
    <property type="entry name" value="Adenoviral Proteinase, Chain A"/>
    <property type="match status" value="1"/>
</dbReference>
<dbReference type="InterPro" id="IPR003653">
    <property type="entry name" value="Peptidase_C48_C"/>
</dbReference>
<dbReference type="EMBL" id="NKHZ01000054">
    <property type="protein sequence ID" value="PNS17091.1"/>
    <property type="molecule type" value="Genomic_DNA"/>
</dbReference>
<accession>A0A2K1QPY9</accession>
<evidence type="ECO:0000256" key="3">
    <source>
        <dbReference type="ARBA" id="ARBA00022801"/>
    </source>
</evidence>
<gene>
    <name evidence="6" type="ORF">CAC42_3661</name>
</gene>
<dbReference type="GO" id="GO:0008234">
    <property type="term" value="F:cysteine-type peptidase activity"/>
    <property type="evidence" value="ECO:0007669"/>
    <property type="project" value="InterPro"/>
</dbReference>
<evidence type="ECO:0000313" key="6">
    <source>
        <dbReference type="EMBL" id="PNS17091.1"/>
    </source>
</evidence>
<evidence type="ECO:0000256" key="2">
    <source>
        <dbReference type="ARBA" id="ARBA00022670"/>
    </source>
</evidence>
<evidence type="ECO:0000259" key="5">
    <source>
        <dbReference type="PROSITE" id="PS50600"/>
    </source>
</evidence>
<dbReference type="OrthoDB" id="4805806at2759"/>
<evidence type="ECO:0000256" key="4">
    <source>
        <dbReference type="SAM" id="MobiDB-lite"/>
    </source>
</evidence>
<evidence type="ECO:0000256" key="1">
    <source>
        <dbReference type="ARBA" id="ARBA00005234"/>
    </source>
</evidence>
<dbReference type="InterPro" id="IPR038765">
    <property type="entry name" value="Papain-like_cys_pep_sf"/>
</dbReference>
<dbReference type="GO" id="GO:0019783">
    <property type="term" value="F:ubiquitin-like protein peptidase activity"/>
    <property type="evidence" value="ECO:0007669"/>
    <property type="project" value="UniProtKB-ARBA"/>
</dbReference>
<name>A0A2K1QPY9_9PEZI</name>
<feature type="compositionally biased region" description="Polar residues" evidence="4">
    <location>
        <begin position="184"/>
        <end position="197"/>
    </location>
</feature>
<dbReference type="InParanoid" id="A0A2K1QPY9"/>
<feature type="region of interest" description="Disordered" evidence="4">
    <location>
        <begin position="178"/>
        <end position="280"/>
    </location>
</feature>
<dbReference type="GO" id="GO:0006508">
    <property type="term" value="P:proteolysis"/>
    <property type="evidence" value="ECO:0007669"/>
    <property type="project" value="UniProtKB-KW"/>
</dbReference>
<sequence>MSYSSDLSALARLPAALRERIAALEAGASTLTAHIVPEYQSIRSEIISNHPGFEVDSVFSTNVRTILHGQVKLYEQARPAQRHLRDGSWALDESRFATAFGADLYFNYRFIRSLRDLSKLESSFDTAYALLKAKRKERAGRSKPMKGVKKTLDWLPWDPDQVLKDLRSTQILSPASITAAVAPSEQSRQRSASQISPQPERPIDDLAGRRSKRRRRQSSLFNVATNASRPPLHAKQAMIRSVTPGSDARRRSSSIDGQSSHSVEIGRGIADNDQQPLSDSGYAETADFVLGSTHDSASIDLSDAPSEADLTDALPQSPQGAVLISDHLESPSSNLPSRAPPELSFLPQERLNDEAIYEVLTCLRPASHEFRVVHPAAVYTFARCSAETRSLRRVLSGPMPKTLIVPLFWQDVRHWTLGQVQIDCTLITHFDSLAESNRSNSAHEVLESFVLSLPGLMESKWRHANAVCQQQMNAFDCGVHVILNALSVMHDMVLPVDVDTALVRSTLHTLCNGNVHNASSTGTISASRESENHAQHHEVSPMTRRYQAFVNSHRGTKSTAGFLKGLIEPTYEACNHISDLNELNRAFEYFSRRYDNDDDLLTELLSKRNETMAVLGGDLRDLTSRWTFDVSSTQAVLQELSHLLESGDANTSRNDEMERQDLLRRTQEAKQEMLSKVTELDQRIALLQNCT</sequence>
<feature type="domain" description="Ubiquitin-like protease family profile" evidence="5">
    <location>
        <begin position="328"/>
        <end position="488"/>
    </location>
</feature>
<keyword evidence="2" id="KW-0645">Protease</keyword>
<dbReference type="STRING" id="2082308.A0A2K1QPY9"/>
<evidence type="ECO:0000313" key="7">
    <source>
        <dbReference type="Proteomes" id="UP000243797"/>
    </source>
</evidence>
<comment type="caution">
    <text evidence="6">The sequence shown here is derived from an EMBL/GenBank/DDBJ whole genome shotgun (WGS) entry which is preliminary data.</text>
</comment>
<comment type="similarity">
    <text evidence="1">Belongs to the peptidase C48 family.</text>
</comment>
<keyword evidence="7" id="KW-1185">Reference proteome</keyword>
<dbReference type="Pfam" id="PF02902">
    <property type="entry name" value="Peptidase_C48"/>
    <property type="match status" value="1"/>
</dbReference>
<reference evidence="6 7" key="1">
    <citation type="submission" date="2017-06" db="EMBL/GenBank/DDBJ databases">
        <title>Draft genome sequence of a variant of Elsinoe murrayae.</title>
        <authorList>
            <person name="Cheng Q."/>
        </authorList>
    </citation>
    <scope>NUCLEOTIDE SEQUENCE [LARGE SCALE GENOMIC DNA]</scope>
    <source>
        <strain evidence="6 7">CQ-2017a</strain>
    </source>
</reference>
<dbReference type="Proteomes" id="UP000243797">
    <property type="component" value="Unassembled WGS sequence"/>
</dbReference>